<dbReference type="Gene3D" id="3.90.550.10">
    <property type="entry name" value="Spore Coat Polysaccharide Biosynthesis Protein SpsA, Chain A"/>
    <property type="match status" value="1"/>
</dbReference>
<sequence length="458" mass="49313">MTAPLVSVCIPTRSHGRFLGEALASALDQGIDELEVLVHDDASDDGTADVVARCGDRRVLHHRHPRPVGVVANRNSCLARARGRYIAWLDADDAYQPGALAEQVRLLEENPGVAVVHGAAEIVDEAGQGRRPWRRPFDHDAVEPGTAAFGELILANELTTSTVVARAAAHAGAGPFVSSGPSSSDWDMWLRLALEGAVAYRASTVARYRQHAGSISAATTAGGARLRCDVRVVRRILRLAASRLADPRREARRAHAALGARTLLLAGDLRTRGERAAALRAVALAARLAPGVMRAHSGALLAATARADEYACHRLTRLLLGRLAHQLEGSRFGRSIARAAAGDPEWDAALVRVADVLRRVTPPDAMVATATKWDPTLLHLSGRRGRQFPDRRLLPGGYPRDGAAAVDHLEQLRRAGLSHLVFPSASRWWLEHYEALAERLGGPAHADEDCVIFDLRAS</sequence>
<evidence type="ECO:0000313" key="3">
    <source>
        <dbReference type="Proteomes" id="UP001162834"/>
    </source>
</evidence>
<dbReference type="CDD" id="cd00761">
    <property type="entry name" value="Glyco_tranf_GTA_type"/>
    <property type="match status" value="1"/>
</dbReference>
<dbReference type="InterPro" id="IPR029044">
    <property type="entry name" value="Nucleotide-diphossugar_trans"/>
</dbReference>
<evidence type="ECO:0000313" key="2">
    <source>
        <dbReference type="EMBL" id="UGS35717.1"/>
    </source>
</evidence>
<gene>
    <name evidence="2" type="ORF">DSM104329_02112</name>
</gene>
<dbReference type="Proteomes" id="UP001162834">
    <property type="component" value="Chromosome"/>
</dbReference>
<proteinExistence type="predicted"/>
<reference evidence="2" key="1">
    <citation type="journal article" date="2022" name="Int. J. Syst. Evol. Microbiol.">
        <title>Pseudomonas aegrilactucae sp. nov. and Pseudomonas morbosilactucae sp. nov., pathogens causing bacterial rot of lettuce in Japan.</title>
        <authorList>
            <person name="Sawada H."/>
            <person name="Fujikawa T."/>
            <person name="Satou M."/>
        </authorList>
    </citation>
    <scope>NUCLEOTIDE SEQUENCE</scope>
    <source>
        <strain evidence="2">0166_1</strain>
    </source>
</reference>
<dbReference type="PANTHER" id="PTHR43685">
    <property type="entry name" value="GLYCOSYLTRANSFERASE"/>
    <property type="match status" value="1"/>
</dbReference>
<dbReference type="PANTHER" id="PTHR43685:SF11">
    <property type="entry name" value="GLYCOSYLTRANSFERASE TAGX-RELATED"/>
    <property type="match status" value="1"/>
</dbReference>
<dbReference type="InterPro" id="IPR050834">
    <property type="entry name" value="Glycosyltransf_2"/>
</dbReference>
<dbReference type="InterPro" id="IPR001173">
    <property type="entry name" value="Glyco_trans_2-like"/>
</dbReference>
<name>A0A9E6XWF2_9ACTN</name>
<dbReference type="RefSeq" id="WP_259315400.1">
    <property type="nucleotide sequence ID" value="NZ_CP087164.1"/>
</dbReference>
<dbReference type="Pfam" id="PF00535">
    <property type="entry name" value="Glycos_transf_2"/>
    <property type="match status" value="1"/>
</dbReference>
<protein>
    <recommendedName>
        <fullName evidence="1">Glycosyltransferase 2-like domain-containing protein</fullName>
    </recommendedName>
</protein>
<dbReference type="EMBL" id="CP087164">
    <property type="protein sequence ID" value="UGS35717.1"/>
    <property type="molecule type" value="Genomic_DNA"/>
</dbReference>
<accession>A0A9E6XWF2</accession>
<feature type="domain" description="Glycosyltransferase 2-like" evidence="1">
    <location>
        <begin position="7"/>
        <end position="134"/>
    </location>
</feature>
<keyword evidence="3" id="KW-1185">Reference proteome</keyword>
<organism evidence="2 3">
    <name type="scientific">Capillimicrobium parvum</name>
    <dbReference type="NCBI Taxonomy" id="2884022"/>
    <lineage>
        <taxon>Bacteria</taxon>
        <taxon>Bacillati</taxon>
        <taxon>Actinomycetota</taxon>
        <taxon>Thermoleophilia</taxon>
        <taxon>Solirubrobacterales</taxon>
        <taxon>Capillimicrobiaceae</taxon>
        <taxon>Capillimicrobium</taxon>
    </lineage>
</organism>
<dbReference type="KEGG" id="sbae:DSM104329_02112"/>
<evidence type="ECO:0000259" key="1">
    <source>
        <dbReference type="Pfam" id="PF00535"/>
    </source>
</evidence>
<dbReference type="AlphaFoldDB" id="A0A9E6XWF2"/>
<dbReference type="SUPFAM" id="SSF53448">
    <property type="entry name" value="Nucleotide-diphospho-sugar transferases"/>
    <property type="match status" value="1"/>
</dbReference>